<gene>
    <name evidence="1" type="ORF">H8S17_14290</name>
</gene>
<proteinExistence type="predicted"/>
<evidence type="ECO:0000313" key="1">
    <source>
        <dbReference type="EMBL" id="MBC5715354.1"/>
    </source>
</evidence>
<dbReference type="Proteomes" id="UP000606720">
    <property type="component" value="Unassembled WGS sequence"/>
</dbReference>
<dbReference type="AlphaFoldDB" id="A0A923LSQ8"/>
<reference evidence="1" key="1">
    <citation type="submission" date="2020-08" db="EMBL/GenBank/DDBJ databases">
        <title>Genome public.</title>
        <authorList>
            <person name="Liu C."/>
            <person name="Sun Q."/>
        </authorList>
    </citation>
    <scope>NUCLEOTIDE SEQUENCE</scope>
    <source>
        <strain evidence="1">BX1005</strain>
    </source>
</reference>
<name>A0A923LSQ8_9FIRM</name>
<protein>
    <submittedName>
        <fullName evidence="1">Uncharacterized protein</fullName>
    </submittedName>
</protein>
<comment type="caution">
    <text evidence="1">The sequence shown here is derived from an EMBL/GenBank/DDBJ whole genome shotgun (WGS) entry which is preliminary data.</text>
</comment>
<dbReference type="EMBL" id="JACOPH010000018">
    <property type="protein sequence ID" value="MBC5715354.1"/>
    <property type="molecule type" value="Genomic_DNA"/>
</dbReference>
<keyword evidence="2" id="KW-1185">Reference proteome</keyword>
<sequence>MEEKTKKEIPEEEVLSEEDLDQVVGGAGLRHVKKVQTVEISEDTLSKI</sequence>
<evidence type="ECO:0000313" key="2">
    <source>
        <dbReference type="Proteomes" id="UP000606720"/>
    </source>
</evidence>
<accession>A0A923LSQ8</accession>
<organism evidence="1 2">
    <name type="scientific">Roseburia zhanii</name>
    <dbReference type="NCBI Taxonomy" id="2763064"/>
    <lineage>
        <taxon>Bacteria</taxon>
        <taxon>Bacillati</taxon>
        <taxon>Bacillota</taxon>
        <taxon>Clostridia</taxon>
        <taxon>Lachnospirales</taxon>
        <taxon>Lachnospiraceae</taxon>
        <taxon>Roseburia</taxon>
    </lineage>
</organism>
<dbReference type="RefSeq" id="WP_178052090.1">
    <property type="nucleotide sequence ID" value="NZ_JACOPH010000018.1"/>
</dbReference>